<dbReference type="eggNOG" id="ENOG5032MFF">
    <property type="taxonomic scope" value="Bacteria"/>
</dbReference>
<evidence type="ECO:0000313" key="2">
    <source>
        <dbReference type="Proteomes" id="UP000008366"/>
    </source>
</evidence>
<keyword evidence="2" id="KW-1185">Reference proteome</keyword>
<protein>
    <recommendedName>
        <fullName evidence="3">TnsA endonuclease N-terminal domain-containing protein</fullName>
    </recommendedName>
</protein>
<dbReference type="AlphaFoldDB" id="K6VK98"/>
<dbReference type="InterPro" id="IPR048000">
    <property type="entry name" value="TnsA-like"/>
</dbReference>
<accession>K6VK98</accession>
<evidence type="ECO:0000313" key="1">
    <source>
        <dbReference type="EMBL" id="GAB96653.1"/>
    </source>
</evidence>
<name>K6VK98_9MICO</name>
<dbReference type="Proteomes" id="UP000008366">
    <property type="component" value="Unassembled WGS sequence"/>
</dbReference>
<dbReference type="OrthoDB" id="3403133at2"/>
<reference evidence="1 2" key="1">
    <citation type="submission" date="2012-08" db="EMBL/GenBank/DDBJ databases">
        <title>Whole genome shotgun sequence of Kineosphaera limosa NBRC 100340.</title>
        <authorList>
            <person name="Yoshida I."/>
            <person name="Isaki S."/>
            <person name="Hosoyama A."/>
            <person name="Tsuchikane K."/>
            <person name="Katsumata H."/>
            <person name="Ando Y."/>
            <person name="Ohji S."/>
            <person name="Hamada M."/>
            <person name="Tamura T."/>
            <person name="Yamazoe A."/>
            <person name="Yamazaki S."/>
            <person name="Fujita N."/>
        </authorList>
    </citation>
    <scope>NUCLEOTIDE SEQUENCE [LARGE SCALE GENOMIC DNA]</scope>
    <source>
        <strain evidence="1 2">NBRC 100340</strain>
    </source>
</reference>
<gene>
    <name evidence="1" type="ORF">KILIM_044_00420</name>
</gene>
<evidence type="ECO:0008006" key="3">
    <source>
        <dbReference type="Google" id="ProtNLM"/>
    </source>
</evidence>
<dbReference type="EMBL" id="BAHD01000044">
    <property type="protein sequence ID" value="GAB96653.1"/>
    <property type="molecule type" value="Genomic_DNA"/>
</dbReference>
<organism evidence="1 2">
    <name type="scientific">Kineosphaera limosa NBRC 100340</name>
    <dbReference type="NCBI Taxonomy" id="1184609"/>
    <lineage>
        <taxon>Bacteria</taxon>
        <taxon>Bacillati</taxon>
        <taxon>Actinomycetota</taxon>
        <taxon>Actinomycetes</taxon>
        <taxon>Micrococcales</taxon>
        <taxon>Dermatophilaceae</taxon>
        <taxon>Kineosphaera</taxon>
    </lineage>
</organism>
<comment type="caution">
    <text evidence="1">The sequence shown here is derived from an EMBL/GenBank/DDBJ whole genome shotgun (WGS) entry which is preliminary data.</text>
</comment>
<sequence length="251" mass="28148">MAREKPGRLVEVRYTSRDGEDVVTTWDAVRADLVVRGLPVRRFGSYAGMGHYPGWWWAATMGDLVGYESLLERDRLMLADFDQDVVAVASQPFGLAGRDGDVVRRHVPDYLLQRRDGSVEVVDVKPGHLVDKPEVAEVLGWTGRVLAERGWRYSVWSGTDSRRLTNVRFLAQGRRAHLVDPGATIQLHRHGAVDRSLGESLRAASRATDYTAHALRAAMVGLLWHQAWEIDLDEPLSSATRIDRVREVSRG</sequence>
<proteinExistence type="predicted"/>
<dbReference type="NCBIfam" id="NF033179">
    <property type="entry name" value="TnsA_like_Actin"/>
    <property type="match status" value="1"/>
</dbReference>
<dbReference type="STRING" id="1184609.KILIM_044_00420"/>